<dbReference type="AlphaFoldDB" id="A0A210Q213"/>
<evidence type="ECO:0000256" key="2">
    <source>
        <dbReference type="ARBA" id="ARBA00023043"/>
    </source>
</evidence>
<gene>
    <name evidence="4" type="ORF">KP79_PYT10890</name>
</gene>
<accession>A0A210Q213</accession>
<keyword evidence="1" id="KW-0677">Repeat</keyword>
<organism evidence="4 5">
    <name type="scientific">Mizuhopecten yessoensis</name>
    <name type="common">Japanese scallop</name>
    <name type="synonym">Patinopecten yessoensis</name>
    <dbReference type="NCBI Taxonomy" id="6573"/>
    <lineage>
        <taxon>Eukaryota</taxon>
        <taxon>Metazoa</taxon>
        <taxon>Spiralia</taxon>
        <taxon>Lophotrochozoa</taxon>
        <taxon>Mollusca</taxon>
        <taxon>Bivalvia</taxon>
        <taxon>Autobranchia</taxon>
        <taxon>Pteriomorphia</taxon>
        <taxon>Pectinida</taxon>
        <taxon>Pectinoidea</taxon>
        <taxon>Pectinidae</taxon>
        <taxon>Mizuhopecten</taxon>
    </lineage>
</organism>
<dbReference type="PROSITE" id="PS50297">
    <property type="entry name" value="ANK_REP_REGION"/>
    <property type="match status" value="4"/>
</dbReference>
<dbReference type="Proteomes" id="UP000242188">
    <property type="component" value="Unassembled WGS sequence"/>
</dbReference>
<dbReference type="OrthoDB" id="9995210at2759"/>
<dbReference type="STRING" id="6573.A0A210Q213"/>
<feature type="repeat" description="ANK" evidence="3">
    <location>
        <begin position="105"/>
        <end position="137"/>
    </location>
</feature>
<comment type="caution">
    <text evidence="4">The sequence shown here is derived from an EMBL/GenBank/DDBJ whole genome shotgun (WGS) entry which is preliminary data.</text>
</comment>
<dbReference type="InterPro" id="IPR002110">
    <property type="entry name" value="Ankyrin_rpt"/>
</dbReference>
<dbReference type="PRINTS" id="PR01415">
    <property type="entry name" value="ANKYRIN"/>
</dbReference>
<dbReference type="SMART" id="SM00248">
    <property type="entry name" value="ANK"/>
    <property type="match status" value="7"/>
</dbReference>
<keyword evidence="2 3" id="KW-0040">ANK repeat</keyword>
<feature type="repeat" description="ANK" evidence="3">
    <location>
        <begin position="172"/>
        <end position="204"/>
    </location>
</feature>
<dbReference type="Gene3D" id="1.25.40.20">
    <property type="entry name" value="Ankyrin repeat-containing domain"/>
    <property type="match status" value="2"/>
</dbReference>
<feature type="repeat" description="ANK" evidence="3">
    <location>
        <begin position="37"/>
        <end position="71"/>
    </location>
</feature>
<feature type="repeat" description="ANK" evidence="3">
    <location>
        <begin position="139"/>
        <end position="171"/>
    </location>
</feature>
<dbReference type="Pfam" id="PF12796">
    <property type="entry name" value="Ank_2"/>
    <property type="match status" value="2"/>
</dbReference>
<dbReference type="SUPFAM" id="SSF48403">
    <property type="entry name" value="Ankyrin repeat"/>
    <property type="match status" value="1"/>
</dbReference>
<reference evidence="4 5" key="1">
    <citation type="journal article" date="2017" name="Nat. Ecol. Evol.">
        <title>Scallop genome provides insights into evolution of bilaterian karyotype and development.</title>
        <authorList>
            <person name="Wang S."/>
            <person name="Zhang J."/>
            <person name="Jiao W."/>
            <person name="Li J."/>
            <person name="Xun X."/>
            <person name="Sun Y."/>
            <person name="Guo X."/>
            <person name="Huan P."/>
            <person name="Dong B."/>
            <person name="Zhang L."/>
            <person name="Hu X."/>
            <person name="Sun X."/>
            <person name="Wang J."/>
            <person name="Zhao C."/>
            <person name="Wang Y."/>
            <person name="Wang D."/>
            <person name="Huang X."/>
            <person name="Wang R."/>
            <person name="Lv J."/>
            <person name="Li Y."/>
            <person name="Zhang Z."/>
            <person name="Liu B."/>
            <person name="Lu W."/>
            <person name="Hui Y."/>
            <person name="Liang J."/>
            <person name="Zhou Z."/>
            <person name="Hou R."/>
            <person name="Li X."/>
            <person name="Liu Y."/>
            <person name="Li H."/>
            <person name="Ning X."/>
            <person name="Lin Y."/>
            <person name="Zhao L."/>
            <person name="Xing Q."/>
            <person name="Dou J."/>
            <person name="Li Y."/>
            <person name="Mao J."/>
            <person name="Guo H."/>
            <person name="Dou H."/>
            <person name="Li T."/>
            <person name="Mu C."/>
            <person name="Jiang W."/>
            <person name="Fu Q."/>
            <person name="Fu X."/>
            <person name="Miao Y."/>
            <person name="Liu J."/>
            <person name="Yu Q."/>
            <person name="Li R."/>
            <person name="Liao H."/>
            <person name="Li X."/>
            <person name="Kong Y."/>
            <person name="Jiang Z."/>
            <person name="Chourrout D."/>
            <person name="Li R."/>
            <person name="Bao Z."/>
        </authorList>
    </citation>
    <scope>NUCLEOTIDE SEQUENCE [LARGE SCALE GENOMIC DNA]</scope>
    <source>
        <strain evidence="4 5">PY_sf001</strain>
    </source>
</reference>
<dbReference type="EMBL" id="NEDP02005221">
    <property type="protein sequence ID" value="OWF42798.1"/>
    <property type="molecule type" value="Genomic_DNA"/>
</dbReference>
<dbReference type="PANTHER" id="PTHR24126">
    <property type="entry name" value="ANKYRIN REPEAT, PH AND SEC7 DOMAIN CONTAINING PROTEIN SECG-RELATED"/>
    <property type="match status" value="1"/>
</dbReference>
<name>A0A210Q213_MIZYE</name>
<evidence type="ECO:0000313" key="5">
    <source>
        <dbReference type="Proteomes" id="UP000242188"/>
    </source>
</evidence>
<evidence type="ECO:0000313" key="4">
    <source>
        <dbReference type="EMBL" id="OWF42798.1"/>
    </source>
</evidence>
<sequence length="337" mass="37962">MEGMNKQILFAIKKNDVERVLQVAVMPGCDVNFVSARKLTPLLYACKQGGVSTLLIEKLVAYGADIEYKDKEEKTPFFHACAKGSRELIRTLVRVGCNKNKPNIHGDRPIHEAVIHGNLEALLELLDQGVSINEGNRITGHTPLHLAVLHEQTDVVDLLLQKGAPPDKVTSEGETALHYAVQISSPRIIKLLVKSGAEINKFNNCGETPFIIAVQEEQVKHAQTLVNCGCEMEKHKYSSAMSIACSRSSYKMIKYLLSEGYCVHRDQAFIACSFLVLEEKQPDLVDYLRYRCLNPLTLKEMTRIYLRRRFKDELKASILHTGLPTQLQQWVVSNIIY</sequence>
<evidence type="ECO:0000256" key="1">
    <source>
        <dbReference type="ARBA" id="ARBA00022737"/>
    </source>
</evidence>
<dbReference type="InterPro" id="IPR036770">
    <property type="entry name" value="Ankyrin_rpt-contain_sf"/>
</dbReference>
<evidence type="ECO:0000256" key="3">
    <source>
        <dbReference type="PROSITE-ProRule" id="PRU00023"/>
    </source>
</evidence>
<protein>
    <submittedName>
        <fullName evidence="4">Ankyrin repeat protein</fullName>
    </submittedName>
</protein>
<dbReference type="PROSITE" id="PS50088">
    <property type="entry name" value="ANK_REPEAT"/>
    <property type="match status" value="4"/>
</dbReference>
<keyword evidence="5" id="KW-1185">Reference proteome</keyword>
<proteinExistence type="predicted"/>